<gene>
    <name evidence="2" type="ORF">K0625_13810</name>
</gene>
<keyword evidence="3" id="KW-1185">Reference proteome</keyword>
<feature type="domain" description="Glycosyl hydrolase family 13 catalytic" evidence="1">
    <location>
        <begin position="68"/>
        <end position="541"/>
    </location>
</feature>
<sequence length="656" mass="73138">MELISRKESQTSTLNAIKLPAIVLALSLFAMPHISFAGVPLTTTLTVPKQAHDSFVNKQAVNKPVVYQVFTRLFGNKNTTNKPWGTLEENGVGKFADFDSAALQSIKSLGVTHIWYTGVPHHALVNDYSELGISMDDPDVVKGRAGSPYAVKDYYNVNPDLAIDPANRLDEFSALIARTHEHGMKVIIDIVPNHVARNYHSISKPDGVTDFGQNDNTQLEYARNNNFYYVVNTPFSVSDADIQTPLGGDFHPLSDGKFNEFPAKWTGNGSRLAKPNGHDWYETVKINYGIKPDGSHDFPTLPDHLALQDTRAHFTFWQGVDNQQIPNSWIKFKQITEFWLSLGVDGFRYDMAEMVPVAFWSYLNSNIKQINPDAFLLAEVYDPNLYRDYIHLGKMDHLYDKVGLYDTLKAIIHGEETTSAIEIDRLNVADIDSHMLHFLENHDEQRIASPDFADDPIKALPAMVVSTTISRSPTLIYFGQELGEDGSESAGFGAPTRTSIFDYIGVPAHQGYMNGGKFDGGQSTDDELNLRDFYARLLNLSHSAPALLGEYAPMTTKNNALFAFTRYNQSQQLLIIVNFSDKPQDIALVIPAHLTEQWNLTQASYQLSDLLSEGNPIASEQLAIKGNKAEIALRLKPFGSKVLSIQHKANQDRSGH</sequence>
<comment type="caution">
    <text evidence="2">The sequence shown here is derived from an EMBL/GenBank/DDBJ whole genome shotgun (WGS) entry which is preliminary data.</text>
</comment>
<dbReference type="SUPFAM" id="SSF51445">
    <property type="entry name" value="(Trans)glycosidases"/>
    <property type="match status" value="1"/>
</dbReference>
<dbReference type="SMART" id="SM00642">
    <property type="entry name" value="Aamy"/>
    <property type="match status" value="1"/>
</dbReference>
<dbReference type="RefSeq" id="WP_220110230.1">
    <property type="nucleotide sequence ID" value="NZ_JAHZST010000009.1"/>
</dbReference>
<dbReference type="CDD" id="cd11349">
    <property type="entry name" value="AmyAc_3"/>
    <property type="match status" value="1"/>
</dbReference>
<proteinExistence type="predicted"/>
<organism evidence="2 3">
    <name type="scientific">Shewanella nanhaiensis</name>
    <dbReference type="NCBI Taxonomy" id="2864872"/>
    <lineage>
        <taxon>Bacteria</taxon>
        <taxon>Pseudomonadati</taxon>
        <taxon>Pseudomonadota</taxon>
        <taxon>Gammaproteobacteria</taxon>
        <taxon>Alteromonadales</taxon>
        <taxon>Shewanellaceae</taxon>
        <taxon>Shewanella</taxon>
    </lineage>
</organism>
<dbReference type="InterPro" id="IPR017853">
    <property type="entry name" value="GH"/>
</dbReference>
<evidence type="ECO:0000259" key="1">
    <source>
        <dbReference type="SMART" id="SM00642"/>
    </source>
</evidence>
<dbReference type="InterPro" id="IPR006047">
    <property type="entry name" value="GH13_cat_dom"/>
</dbReference>
<evidence type="ECO:0000313" key="2">
    <source>
        <dbReference type="EMBL" id="MBW8184746.1"/>
    </source>
</evidence>
<protein>
    <submittedName>
        <fullName evidence="2">Alpha-amylase family protein</fullName>
    </submittedName>
</protein>
<dbReference type="Gene3D" id="2.60.40.1180">
    <property type="entry name" value="Golgi alpha-mannosidase II"/>
    <property type="match status" value="1"/>
</dbReference>
<dbReference type="Pfam" id="PF00128">
    <property type="entry name" value="Alpha-amylase"/>
    <property type="match status" value="2"/>
</dbReference>
<dbReference type="InterPro" id="IPR013780">
    <property type="entry name" value="Glyco_hydro_b"/>
</dbReference>
<dbReference type="SUPFAM" id="SSF51011">
    <property type="entry name" value="Glycosyl hydrolase domain"/>
    <property type="match status" value="1"/>
</dbReference>
<evidence type="ECO:0000313" key="3">
    <source>
        <dbReference type="Proteomes" id="UP001195963"/>
    </source>
</evidence>
<name>A0ABS7E4Y1_9GAMM</name>
<dbReference type="Proteomes" id="UP001195963">
    <property type="component" value="Unassembled WGS sequence"/>
</dbReference>
<accession>A0ABS7E4Y1</accession>
<dbReference type="Gene3D" id="3.20.20.80">
    <property type="entry name" value="Glycosidases"/>
    <property type="match status" value="2"/>
</dbReference>
<dbReference type="EMBL" id="JAHZST010000009">
    <property type="protein sequence ID" value="MBW8184746.1"/>
    <property type="molecule type" value="Genomic_DNA"/>
</dbReference>
<dbReference type="PANTHER" id="PTHR10357:SF205">
    <property type="entry name" value="O-GLYCOSYL HYDROLASE FAMILY 13"/>
    <property type="match status" value="1"/>
</dbReference>
<reference evidence="2 3" key="1">
    <citation type="submission" date="2021-07" db="EMBL/GenBank/DDBJ databases">
        <title>Shewanella sp. nov, isolated from SCS.</title>
        <authorList>
            <person name="Cao W.R."/>
        </authorList>
    </citation>
    <scope>NUCLEOTIDE SEQUENCE [LARGE SCALE GENOMIC DNA]</scope>
    <source>
        <strain evidence="2 3">NR704-98</strain>
    </source>
</reference>
<dbReference type="PANTHER" id="PTHR10357">
    <property type="entry name" value="ALPHA-AMYLASE FAMILY MEMBER"/>
    <property type="match status" value="1"/>
</dbReference>